<feature type="domain" description="Glycosyltransferase 2-like" evidence="8">
    <location>
        <begin position="8"/>
        <end position="170"/>
    </location>
</feature>
<accession>A0ABW3D936</accession>
<evidence type="ECO:0000256" key="1">
    <source>
        <dbReference type="ARBA" id="ARBA00004141"/>
    </source>
</evidence>
<dbReference type="PANTHER" id="PTHR48090:SF1">
    <property type="entry name" value="PROPHAGE BACTOPRENOL GLUCOSYL TRANSFERASE HOMOLOG"/>
    <property type="match status" value="1"/>
</dbReference>
<evidence type="ECO:0000256" key="4">
    <source>
        <dbReference type="ARBA" id="ARBA00022692"/>
    </source>
</evidence>
<comment type="subcellular location">
    <subcellularLocation>
        <location evidence="1">Membrane</location>
        <topology evidence="1">Multi-pass membrane protein</topology>
    </subcellularLocation>
</comment>
<keyword evidence="6 7" id="KW-0472">Membrane</keyword>
<evidence type="ECO:0000259" key="8">
    <source>
        <dbReference type="Pfam" id="PF00535"/>
    </source>
</evidence>
<proteinExistence type="predicted"/>
<evidence type="ECO:0000313" key="10">
    <source>
        <dbReference type="Proteomes" id="UP001597120"/>
    </source>
</evidence>
<dbReference type="InterPro" id="IPR029044">
    <property type="entry name" value="Nucleotide-diphossugar_trans"/>
</dbReference>
<dbReference type="Gene3D" id="3.90.550.10">
    <property type="entry name" value="Spore Coat Polysaccharide Biosynthesis Protein SpsA, Chain A"/>
    <property type="match status" value="1"/>
</dbReference>
<dbReference type="Proteomes" id="UP001597120">
    <property type="component" value="Unassembled WGS sequence"/>
</dbReference>
<feature type="transmembrane region" description="Helical" evidence="7">
    <location>
        <begin position="265"/>
        <end position="290"/>
    </location>
</feature>
<dbReference type="CDD" id="cd04187">
    <property type="entry name" value="DPM1_like_bac"/>
    <property type="match status" value="1"/>
</dbReference>
<dbReference type="GO" id="GO:0016757">
    <property type="term" value="F:glycosyltransferase activity"/>
    <property type="evidence" value="ECO:0007669"/>
    <property type="project" value="UniProtKB-KW"/>
</dbReference>
<keyword evidence="3 9" id="KW-0808">Transferase</keyword>
<dbReference type="PANTHER" id="PTHR48090">
    <property type="entry name" value="UNDECAPRENYL-PHOSPHATE 4-DEOXY-4-FORMAMIDO-L-ARABINOSE TRANSFERASE-RELATED"/>
    <property type="match status" value="1"/>
</dbReference>
<protein>
    <submittedName>
        <fullName evidence="9">Glycosyltransferase family 2 protein</fullName>
        <ecNumber evidence="9">2.4.-.-</ecNumber>
    </submittedName>
</protein>
<reference evidence="10" key="1">
    <citation type="journal article" date="2019" name="Int. J. Syst. Evol. Microbiol.">
        <title>The Global Catalogue of Microorganisms (GCM) 10K type strain sequencing project: providing services to taxonomists for standard genome sequencing and annotation.</title>
        <authorList>
            <consortium name="The Broad Institute Genomics Platform"/>
            <consortium name="The Broad Institute Genome Sequencing Center for Infectious Disease"/>
            <person name="Wu L."/>
            <person name="Ma J."/>
        </authorList>
    </citation>
    <scope>NUCLEOTIDE SEQUENCE [LARGE SCALE GENOMIC DNA]</scope>
    <source>
        <strain evidence="10">CCUG 57263</strain>
    </source>
</reference>
<dbReference type="Pfam" id="PF00535">
    <property type="entry name" value="Glycos_transf_2"/>
    <property type="match status" value="1"/>
</dbReference>
<evidence type="ECO:0000256" key="6">
    <source>
        <dbReference type="ARBA" id="ARBA00023136"/>
    </source>
</evidence>
<dbReference type="RefSeq" id="WP_225312774.1">
    <property type="nucleotide sequence ID" value="NZ_JBHTIU010000034.1"/>
</dbReference>
<feature type="transmembrane region" description="Helical" evidence="7">
    <location>
        <begin position="232"/>
        <end position="253"/>
    </location>
</feature>
<evidence type="ECO:0000256" key="2">
    <source>
        <dbReference type="ARBA" id="ARBA00022676"/>
    </source>
</evidence>
<name>A0ABW3D936_9BACL</name>
<dbReference type="EC" id="2.4.-.-" evidence="9"/>
<keyword evidence="10" id="KW-1185">Reference proteome</keyword>
<dbReference type="InterPro" id="IPR001173">
    <property type="entry name" value="Glyco_trans_2-like"/>
</dbReference>
<evidence type="ECO:0000256" key="5">
    <source>
        <dbReference type="ARBA" id="ARBA00022989"/>
    </source>
</evidence>
<keyword evidence="2 9" id="KW-0328">Glycosyltransferase</keyword>
<dbReference type="SUPFAM" id="SSF53448">
    <property type="entry name" value="Nucleotide-diphospho-sugar transferases"/>
    <property type="match status" value="1"/>
</dbReference>
<evidence type="ECO:0000256" key="7">
    <source>
        <dbReference type="SAM" id="Phobius"/>
    </source>
</evidence>
<evidence type="ECO:0000313" key="9">
    <source>
        <dbReference type="EMBL" id="MFD0869680.1"/>
    </source>
</evidence>
<keyword evidence="5 7" id="KW-1133">Transmembrane helix</keyword>
<keyword evidence="4 7" id="KW-0812">Transmembrane</keyword>
<dbReference type="EMBL" id="JBHTIU010000034">
    <property type="protein sequence ID" value="MFD0869680.1"/>
    <property type="molecule type" value="Genomic_DNA"/>
</dbReference>
<gene>
    <name evidence="9" type="ORF">ACFQ03_11005</name>
</gene>
<dbReference type="InterPro" id="IPR050256">
    <property type="entry name" value="Glycosyltransferase_2"/>
</dbReference>
<sequence>MSYEPNYSVVVPMYNEEEVILRTYRRLKGVMDGTGEPYEFVFVNDGSRDRSAEIVKELCQTDPNVRLIDFSRNFGHQVAISAGMDYAQGKAVIVIDADLQDPPEVIPDMIRKWKEGYDVIYGKRLKRKGETVFKKTTALMFYRLLRSLTSVDIPVDTGDFRLIDRKVCDALSGLKEKNRFIRGMVSWVGFNQTSVEYVREERAAGETKYPLKKMIRFALDAITSFSYKPLKLATYIGFVLSLSSFLYLLIVLYQKLFTNSTEPGWASIIAINLFFNGIVLLMLGVIGEYIGRIYDESKNRPLYIVKETKGFGTKKGSTEDDR</sequence>
<comment type="caution">
    <text evidence="9">The sequence shown here is derived from an EMBL/GenBank/DDBJ whole genome shotgun (WGS) entry which is preliminary data.</text>
</comment>
<organism evidence="9 10">
    <name type="scientific">Paenibacillus residui</name>
    <dbReference type="NCBI Taxonomy" id="629724"/>
    <lineage>
        <taxon>Bacteria</taxon>
        <taxon>Bacillati</taxon>
        <taxon>Bacillota</taxon>
        <taxon>Bacilli</taxon>
        <taxon>Bacillales</taxon>
        <taxon>Paenibacillaceae</taxon>
        <taxon>Paenibacillus</taxon>
    </lineage>
</organism>
<evidence type="ECO:0000256" key="3">
    <source>
        <dbReference type="ARBA" id="ARBA00022679"/>
    </source>
</evidence>